<evidence type="ECO:0000313" key="6">
    <source>
        <dbReference type="Proteomes" id="UP000470213"/>
    </source>
</evidence>
<protein>
    <submittedName>
        <fullName evidence="5">Alpha/beta fold hydrolase</fullName>
    </submittedName>
</protein>
<dbReference type="SUPFAM" id="SSF53474">
    <property type="entry name" value="alpha/beta-Hydrolases"/>
    <property type="match status" value="1"/>
</dbReference>
<dbReference type="Proteomes" id="UP000470213">
    <property type="component" value="Unassembled WGS sequence"/>
</dbReference>
<evidence type="ECO:0000256" key="3">
    <source>
        <dbReference type="SAM" id="MobiDB-lite"/>
    </source>
</evidence>
<dbReference type="InterPro" id="IPR050300">
    <property type="entry name" value="GDXG_lipolytic_enzyme"/>
</dbReference>
<organism evidence="5 6">
    <name type="scientific">Alteromonas profundi</name>
    <dbReference type="NCBI Taxonomy" id="2696062"/>
    <lineage>
        <taxon>Bacteria</taxon>
        <taxon>Pseudomonadati</taxon>
        <taxon>Pseudomonadota</taxon>
        <taxon>Gammaproteobacteria</taxon>
        <taxon>Alteromonadales</taxon>
        <taxon>Alteromonadaceae</taxon>
        <taxon>Alteromonas/Salinimonas group</taxon>
        <taxon>Alteromonas</taxon>
    </lineage>
</organism>
<dbReference type="Gene3D" id="3.40.50.1820">
    <property type="entry name" value="alpha/beta hydrolase"/>
    <property type="match status" value="1"/>
</dbReference>
<dbReference type="RefSeq" id="WP_163086765.1">
    <property type="nucleotide sequence ID" value="NZ_JAAAWN010000019.1"/>
</dbReference>
<dbReference type="GO" id="GO:0004806">
    <property type="term" value="F:triacylglycerol lipase activity"/>
    <property type="evidence" value="ECO:0007669"/>
    <property type="project" value="TreeGrafter"/>
</dbReference>
<accession>A0A7X5LMW2</accession>
<evidence type="ECO:0000256" key="1">
    <source>
        <dbReference type="ARBA" id="ARBA00010515"/>
    </source>
</evidence>
<sequence>MASNAYSSSNSLLLPSKEVPLPKGASSEQREAIRQFPSMSISEANASVPITAEQWRDYAQTTNARQKKKVKQMRKRLGVTVEQSKINGVTVRFITPKRLSEHFKDCVYIDVHGGAYVFFAGLPSIEEGMLIAHRLGIRVISVDYRMPPKHPFPAALNDVATVYKAQLCDIGAEHIYLGGTSAGAGLVLSLMQLLKRAGTALPAAIYTGTPWADLTKTGDTLFTNEGIDRVLVSYDATLAAAASLYADKEPLTNPLISPLYGDFEGLPPTLLVSGTRDMFLSDTVRVNRKLRDAGVVTQLEVFEGASHADYLIAYETPESFAVYRELEQFFIHYR</sequence>
<evidence type="ECO:0000313" key="5">
    <source>
        <dbReference type="EMBL" id="NDV92259.1"/>
    </source>
</evidence>
<dbReference type="PANTHER" id="PTHR48081">
    <property type="entry name" value="AB HYDROLASE SUPERFAMILY PROTEIN C4A8.06C"/>
    <property type="match status" value="1"/>
</dbReference>
<comment type="caution">
    <text evidence="5">The sequence shown here is derived from an EMBL/GenBank/DDBJ whole genome shotgun (WGS) entry which is preliminary data.</text>
</comment>
<reference evidence="5 6" key="1">
    <citation type="submission" date="2020-01" db="EMBL/GenBank/DDBJ databases">
        <authorList>
            <person name="Chen J."/>
            <person name="Zhu S."/>
            <person name="Yang J."/>
        </authorList>
    </citation>
    <scope>NUCLEOTIDE SEQUENCE [LARGE SCALE GENOMIC DNA]</scope>
    <source>
        <strain evidence="5 6">345S023</strain>
    </source>
</reference>
<gene>
    <name evidence="5" type="ORF">GTH32_13845</name>
</gene>
<keyword evidence="6" id="KW-1185">Reference proteome</keyword>
<keyword evidence="2 5" id="KW-0378">Hydrolase</keyword>
<evidence type="ECO:0000259" key="4">
    <source>
        <dbReference type="Pfam" id="PF07859"/>
    </source>
</evidence>
<dbReference type="EMBL" id="JAAAWN010000019">
    <property type="protein sequence ID" value="NDV92259.1"/>
    <property type="molecule type" value="Genomic_DNA"/>
</dbReference>
<name>A0A7X5LMW2_9ALTE</name>
<evidence type="ECO:0000256" key="2">
    <source>
        <dbReference type="ARBA" id="ARBA00022801"/>
    </source>
</evidence>
<dbReference type="InterPro" id="IPR029058">
    <property type="entry name" value="AB_hydrolase_fold"/>
</dbReference>
<proteinExistence type="inferred from homology"/>
<dbReference type="Pfam" id="PF07859">
    <property type="entry name" value="Abhydrolase_3"/>
    <property type="match status" value="1"/>
</dbReference>
<feature type="domain" description="Alpha/beta hydrolase fold-3" evidence="4">
    <location>
        <begin position="110"/>
        <end position="308"/>
    </location>
</feature>
<dbReference type="AlphaFoldDB" id="A0A7X5LMW2"/>
<comment type="similarity">
    <text evidence="1">Belongs to the 'GDXG' lipolytic enzyme family.</text>
</comment>
<dbReference type="InterPro" id="IPR013094">
    <property type="entry name" value="AB_hydrolase_3"/>
</dbReference>
<feature type="compositionally biased region" description="Low complexity" evidence="3">
    <location>
        <begin position="1"/>
        <end position="16"/>
    </location>
</feature>
<dbReference type="PANTHER" id="PTHR48081:SF30">
    <property type="entry name" value="ACETYL-HYDROLASE LIPR-RELATED"/>
    <property type="match status" value="1"/>
</dbReference>
<feature type="region of interest" description="Disordered" evidence="3">
    <location>
        <begin position="1"/>
        <end position="30"/>
    </location>
</feature>